<name>A0A949NFF3_9FIRM</name>
<feature type="transmembrane region" description="Helical" evidence="1">
    <location>
        <begin position="145"/>
        <end position="162"/>
    </location>
</feature>
<gene>
    <name evidence="2" type="ORF">KTH89_13780</name>
</gene>
<organism evidence="2 3">
    <name type="scientific">Diplocloster agilis</name>
    <dbReference type="NCBI Taxonomy" id="2850323"/>
    <lineage>
        <taxon>Bacteria</taxon>
        <taxon>Bacillati</taxon>
        <taxon>Bacillota</taxon>
        <taxon>Clostridia</taxon>
        <taxon>Lachnospirales</taxon>
        <taxon>Lachnospiraceae</taxon>
        <taxon>Diplocloster</taxon>
    </lineage>
</organism>
<dbReference type="AlphaFoldDB" id="A0A949NFF3"/>
<evidence type="ECO:0000313" key="2">
    <source>
        <dbReference type="EMBL" id="MBU9737614.1"/>
    </source>
</evidence>
<dbReference type="InterPro" id="IPR025699">
    <property type="entry name" value="ABC2_memb-like"/>
</dbReference>
<proteinExistence type="predicted"/>
<feature type="transmembrane region" description="Helical" evidence="1">
    <location>
        <begin position="182"/>
        <end position="201"/>
    </location>
</feature>
<dbReference type="RefSeq" id="WP_238722089.1">
    <property type="nucleotide sequence ID" value="NZ_JAHQCW010000022.1"/>
</dbReference>
<evidence type="ECO:0000313" key="3">
    <source>
        <dbReference type="Proteomes" id="UP000712157"/>
    </source>
</evidence>
<sequence length="211" mass="23582">MMGLLTKDLMVIRTYFKQLLAAMVIFIPLSFASPGIMGSMLAILLPMTVLTSMSYDDYYHWHQYTRVMPLKPHTAVKEKYVMLILFECIAVFLGCAAALIFLLVRHQPLAEILVTWKSQTVVAGVSIILYSIALPVIFKLGVEKGRLALIAIFVVPSFLMVRSGNWLKKLYALISGWSGQKWIFPAALALLAAGVACSYLISCRIYRGKEI</sequence>
<keyword evidence="1" id="KW-0812">Transmembrane</keyword>
<feature type="transmembrane region" description="Helical" evidence="1">
    <location>
        <begin position="80"/>
        <end position="104"/>
    </location>
</feature>
<reference evidence="2" key="1">
    <citation type="submission" date="2021-06" db="EMBL/GenBank/DDBJ databases">
        <title>Description of novel taxa of the family Lachnospiraceae.</title>
        <authorList>
            <person name="Chaplin A.V."/>
            <person name="Sokolova S.R."/>
            <person name="Pikina A.P."/>
            <person name="Korzhanova M."/>
            <person name="Belova V."/>
            <person name="Korostin D."/>
            <person name="Efimov B.A."/>
        </authorList>
    </citation>
    <scope>NUCLEOTIDE SEQUENCE</scope>
    <source>
        <strain evidence="2">ASD5720</strain>
    </source>
</reference>
<dbReference type="EMBL" id="JAHQCW010000022">
    <property type="protein sequence ID" value="MBU9737614.1"/>
    <property type="molecule type" value="Genomic_DNA"/>
</dbReference>
<evidence type="ECO:0000256" key="1">
    <source>
        <dbReference type="SAM" id="Phobius"/>
    </source>
</evidence>
<dbReference type="Proteomes" id="UP000712157">
    <property type="component" value="Unassembled WGS sequence"/>
</dbReference>
<keyword evidence="1" id="KW-1133">Transmembrane helix</keyword>
<dbReference type="Pfam" id="PF13346">
    <property type="entry name" value="ABC2_membrane_5"/>
    <property type="match status" value="1"/>
</dbReference>
<protein>
    <submittedName>
        <fullName evidence="2">ABC-2 transporter permease</fullName>
    </submittedName>
</protein>
<keyword evidence="3" id="KW-1185">Reference proteome</keyword>
<comment type="caution">
    <text evidence="2">The sequence shown here is derived from an EMBL/GenBank/DDBJ whole genome shotgun (WGS) entry which is preliminary data.</text>
</comment>
<feature type="transmembrane region" description="Helical" evidence="1">
    <location>
        <begin position="116"/>
        <end position="138"/>
    </location>
</feature>
<keyword evidence="1" id="KW-0472">Membrane</keyword>
<accession>A0A949NFF3</accession>